<dbReference type="eggNOG" id="ENOG502TN3G">
    <property type="taxonomic scope" value="Eukaryota"/>
</dbReference>
<keyword evidence="3" id="KW-1185">Reference proteome</keyword>
<gene>
    <name evidence="2" type="ORF">BBOV_II001590</name>
</gene>
<sequence>MHAILPKKRSSTIKKTRRKQLVAKNPKRDARAQRAPPINLQRLTTLDSYKRIVAKICTEATAEPENGLESVAILFDMVDRKGGGTDELKEYVSRLALRSLVAVAVHLMPRISYELLVDDDEDSVEYAGQRKIAELKNEKGTKNSSNKSRKVVTSTSNLVATEQLISKRTAELRDRLVGHCQKHLLTDPMLIVPLVARLAAADVRPNVPLLKLCVECCNCNDEALVEECLKSLSEVLNQYSISDLDKVIKVIYKDTNVNLNVIRLVNSIPLAKRQHSFNIMGDNAKTSNTHVESILSHVIAFYLRILAQSSGDRLDECLIGLARFGALVNETLQTEILNRMKAIIQSATSLNPSTHVRVIQAAASLSRVLQAQSHWIVQELSRMVQNTAQFLCQGQVMHERKELQFSMPCHSWNVVRTIQMVTSQATCQGVSSELESLVHLVQGVLSLCLVCDTAISRALLREVSKVIDRVPTVEAVVDRDGMVFSVLSKRATSYWELALLTSHYDNNIVAASKALIHQGSGATLTHTKKNDTSRSVTGDIAGCGIDVHELILVPESDMFAQYEHVR</sequence>
<feature type="region of interest" description="Disordered" evidence="1">
    <location>
        <begin position="1"/>
        <end position="36"/>
    </location>
</feature>
<dbReference type="VEuPathDB" id="PiroplasmaDB:BBOV_II001590"/>
<dbReference type="Proteomes" id="UP000002173">
    <property type="component" value="Unassembled WGS sequence"/>
</dbReference>
<dbReference type="GeneID" id="5477911"/>
<evidence type="ECO:0000256" key="1">
    <source>
        <dbReference type="SAM" id="MobiDB-lite"/>
    </source>
</evidence>
<name>A7AT55_BABBO</name>
<feature type="compositionally biased region" description="Basic residues" evidence="1">
    <location>
        <begin position="1"/>
        <end position="21"/>
    </location>
</feature>
<reference evidence="2 3" key="1">
    <citation type="journal article" date="2007" name="PLoS Pathog.">
        <title>Genome sequence of Babesia bovis and comparative analysis of apicomplexan hemoprotozoa.</title>
        <authorList>
            <person name="Brayton K.A."/>
            <person name="Lau A.O.T."/>
            <person name="Herndon D.R."/>
            <person name="Hannick L."/>
            <person name="Kappmeyer L.S."/>
            <person name="Berens S.J."/>
            <person name="Bidwell S.L."/>
            <person name="Brown W.C."/>
            <person name="Crabtree J."/>
            <person name="Fadrosh D."/>
            <person name="Feldblum T."/>
            <person name="Forberger H.A."/>
            <person name="Haas B.J."/>
            <person name="Howell J.M."/>
            <person name="Khouri H."/>
            <person name="Koo H."/>
            <person name="Mann D.J."/>
            <person name="Norimine J."/>
            <person name="Paulsen I.T."/>
            <person name="Radune D."/>
            <person name="Ren Q."/>
            <person name="Smith R.K. Jr."/>
            <person name="Suarez C.E."/>
            <person name="White O."/>
            <person name="Wortman J.R."/>
            <person name="Knowles D.P. Jr."/>
            <person name="McElwain T.F."/>
            <person name="Nene V.M."/>
        </authorList>
    </citation>
    <scope>NUCLEOTIDE SEQUENCE [LARGE SCALE GENOMIC DNA]</scope>
    <source>
        <strain evidence="2">T2Bo</strain>
    </source>
</reference>
<dbReference type="SUPFAM" id="SSF48371">
    <property type="entry name" value="ARM repeat"/>
    <property type="match status" value="1"/>
</dbReference>
<dbReference type="OMA" id="QAQSHWI"/>
<evidence type="ECO:0008006" key="4">
    <source>
        <dbReference type="Google" id="ProtNLM"/>
    </source>
</evidence>
<protein>
    <recommendedName>
        <fullName evidence="4">Nucleolar complex-associated protein 3 N-terminal domain-containing protein</fullName>
    </recommendedName>
</protein>
<dbReference type="RefSeq" id="XP_001609684.1">
    <property type="nucleotide sequence ID" value="XM_001609634.1"/>
</dbReference>
<reference evidence="3" key="2">
    <citation type="journal article" date="2020" name="Data Brief">
        <title>Transcriptome dataset of Babesia bovis life stages within vertebrate and invertebrate hosts.</title>
        <authorList>
            <person name="Ueti M.W."/>
            <person name="Johnson W.C."/>
            <person name="Kappmeyer L.S."/>
            <person name="Herndon D.R."/>
            <person name="Mousel M.R."/>
            <person name="Reif K.E."/>
            <person name="Taus N.S."/>
            <person name="Ifeonu O.O."/>
            <person name="Silva J.C."/>
            <person name="Suarez C.E."/>
            <person name="Brayton K.A."/>
        </authorList>
    </citation>
    <scope>NUCLEOTIDE SEQUENCE [LARGE SCALE GENOMIC DNA]</scope>
</reference>
<accession>A7AT55</accession>
<dbReference type="EMBL" id="AAXT01000003">
    <property type="protein sequence ID" value="EDO06116.1"/>
    <property type="molecule type" value="Genomic_DNA"/>
</dbReference>
<evidence type="ECO:0000313" key="3">
    <source>
        <dbReference type="Proteomes" id="UP000002173"/>
    </source>
</evidence>
<evidence type="ECO:0000313" key="2">
    <source>
        <dbReference type="EMBL" id="EDO06116.1"/>
    </source>
</evidence>
<reference evidence="3" key="3">
    <citation type="journal article" date="2021" name="Int. J. Parasitol.">
        <title>Comparative analysis of gene expression between Babesia bovis blood stages and kinetes allowed by improved genome annotation.</title>
        <authorList>
            <person name="Ueti M.W."/>
            <person name="Johnson W.C."/>
            <person name="Kappmeyer L.S."/>
            <person name="Herndon D.R."/>
            <person name="Mousel M.R."/>
            <person name="Reif K.E."/>
            <person name="Taus N.S."/>
            <person name="Ifeonu O.O."/>
            <person name="Silva J.C."/>
            <person name="Suarez C.E."/>
            <person name="Brayton K.A."/>
        </authorList>
    </citation>
    <scope>NUCLEOTIDE SEQUENCE [LARGE SCALE GENOMIC DNA]</scope>
</reference>
<dbReference type="InterPro" id="IPR016024">
    <property type="entry name" value="ARM-type_fold"/>
</dbReference>
<dbReference type="InParanoid" id="A7AT55"/>
<organism evidence="2 3">
    <name type="scientific">Babesia bovis</name>
    <dbReference type="NCBI Taxonomy" id="5865"/>
    <lineage>
        <taxon>Eukaryota</taxon>
        <taxon>Sar</taxon>
        <taxon>Alveolata</taxon>
        <taxon>Apicomplexa</taxon>
        <taxon>Aconoidasida</taxon>
        <taxon>Piroplasmida</taxon>
        <taxon>Babesiidae</taxon>
        <taxon>Babesia</taxon>
    </lineage>
</organism>
<comment type="caution">
    <text evidence="2">The sequence shown here is derived from an EMBL/GenBank/DDBJ whole genome shotgun (WGS) entry which is preliminary data.</text>
</comment>
<dbReference type="KEGG" id="bbo:BBOV_II001590"/>
<proteinExistence type="predicted"/>
<dbReference type="AlphaFoldDB" id="A7AT55"/>